<dbReference type="FunFam" id="2.40.70.10:FF:000031">
    <property type="entry name" value="Aspartyl protease AED1"/>
    <property type="match status" value="1"/>
</dbReference>
<feature type="signal peptide" evidence="7">
    <location>
        <begin position="1"/>
        <end position="24"/>
    </location>
</feature>
<dbReference type="SUPFAM" id="SSF50630">
    <property type="entry name" value="Acid proteases"/>
    <property type="match status" value="1"/>
</dbReference>
<keyword evidence="5" id="KW-0325">Glycoprotein</keyword>
<dbReference type="PROSITE" id="PS51767">
    <property type="entry name" value="PEPTIDASE_A1"/>
    <property type="match status" value="1"/>
</dbReference>
<protein>
    <recommendedName>
        <fullName evidence="8">Peptidase A1 domain-containing protein</fullName>
    </recommendedName>
</protein>
<proteinExistence type="inferred from homology"/>
<dbReference type="Pfam" id="PF14541">
    <property type="entry name" value="TAXi_C"/>
    <property type="match status" value="1"/>
</dbReference>
<dbReference type="InterPro" id="IPR001461">
    <property type="entry name" value="Aspartic_peptidase_A1"/>
</dbReference>
<keyword evidence="10" id="KW-1185">Reference proteome</keyword>
<dbReference type="InterPro" id="IPR034161">
    <property type="entry name" value="Pepsin-like_plant"/>
</dbReference>
<dbReference type="PANTHER" id="PTHR47967:SF128">
    <property type="entry name" value="ASPARTIC PROTEINASE CDR1-LIKE"/>
    <property type="match status" value="1"/>
</dbReference>
<feature type="chain" id="PRO_5043742464" description="Peptidase A1 domain-containing protein" evidence="7">
    <location>
        <begin position="25"/>
        <end position="465"/>
    </location>
</feature>
<feature type="active site" evidence="6">
    <location>
        <position position="343"/>
    </location>
</feature>
<dbReference type="InterPro" id="IPR032799">
    <property type="entry name" value="TAXi_C"/>
</dbReference>
<name>A0AAV7FAF8_ARIFI</name>
<evidence type="ECO:0000313" key="9">
    <source>
        <dbReference type="EMBL" id="KAG9456767.1"/>
    </source>
</evidence>
<accession>A0AAV7FAF8</accession>
<evidence type="ECO:0000256" key="4">
    <source>
        <dbReference type="ARBA" id="ARBA00022801"/>
    </source>
</evidence>
<comment type="caution">
    <text evidence="9">The sequence shown here is derived from an EMBL/GenBank/DDBJ whole genome shotgun (WGS) entry which is preliminary data.</text>
</comment>
<dbReference type="CDD" id="cd05476">
    <property type="entry name" value="pepsin_A_like_plant"/>
    <property type="match status" value="1"/>
</dbReference>
<dbReference type="EMBL" id="JAINDJ010000002">
    <property type="protein sequence ID" value="KAG9456767.1"/>
    <property type="molecule type" value="Genomic_DNA"/>
</dbReference>
<keyword evidence="7" id="KW-0732">Signal</keyword>
<dbReference type="Gene3D" id="2.40.70.10">
    <property type="entry name" value="Acid Proteases"/>
    <property type="match status" value="2"/>
</dbReference>
<dbReference type="Proteomes" id="UP000825729">
    <property type="component" value="Unassembled WGS sequence"/>
</dbReference>
<evidence type="ECO:0000256" key="7">
    <source>
        <dbReference type="SAM" id="SignalP"/>
    </source>
</evidence>
<comment type="similarity">
    <text evidence="1">Belongs to the peptidase A1 family.</text>
</comment>
<dbReference type="Pfam" id="PF14543">
    <property type="entry name" value="TAXi_N"/>
    <property type="match status" value="1"/>
</dbReference>
<dbReference type="GO" id="GO:0004190">
    <property type="term" value="F:aspartic-type endopeptidase activity"/>
    <property type="evidence" value="ECO:0007669"/>
    <property type="project" value="UniProtKB-KW"/>
</dbReference>
<dbReference type="AlphaFoldDB" id="A0AAV7FAF8"/>
<evidence type="ECO:0000256" key="6">
    <source>
        <dbReference type="PIRSR" id="PIRSR601461-1"/>
    </source>
</evidence>
<dbReference type="InterPro" id="IPR051708">
    <property type="entry name" value="Plant_Aspart_Prot_A1"/>
</dbReference>
<evidence type="ECO:0000256" key="2">
    <source>
        <dbReference type="ARBA" id="ARBA00022670"/>
    </source>
</evidence>
<keyword evidence="4" id="KW-0378">Hydrolase</keyword>
<evidence type="ECO:0000256" key="1">
    <source>
        <dbReference type="ARBA" id="ARBA00007447"/>
    </source>
</evidence>
<dbReference type="InterPro" id="IPR021109">
    <property type="entry name" value="Peptidase_aspartic_dom_sf"/>
</dbReference>
<dbReference type="PANTHER" id="PTHR47967">
    <property type="entry name" value="OS07G0603500 PROTEIN-RELATED"/>
    <property type="match status" value="1"/>
</dbReference>
<dbReference type="GO" id="GO:0005576">
    <property type="term" value="C:extracellular region"/>
    <property type="evidence" value="ECO:0007669"/>
    <property type="project" value="TreeGrafter"/>
</dbReference>
<feature type="domain" description="Peptidase A1" evidence="8">
    <location>
        <begin position="121"/>
        <end position="456"/>
    </location>
</feature>
<dbReference type="InterPro" id="IPR032861">
    <property type="entry name" value="TAXi_N"/>
</dbReference>
<dbReference type="GO" id="GO:0006508">
    <property type="term" value="P:proteolysis"/>
    <property type="evidence" value="ECO:0007669"/>
    <property type="project" value="UniProtKB-KW"/>
</dbReference>
<feature type="active site" evidence="6">
    <location>
        <position position="139"/>
    </location>
</feature>
<organism evidence="9 10">
    <name type="scientific">Aristolochia fimbriata</name>
    <name type="common">White veined hardy Dutchman's pipe vine</name>
    <dbReference type="NCBI Taxonomy" id="158543"/>
    <lineage>
        <taxon>Eukaryota</taxon>
        <taxon>Viridiplantae</taxon>
        <taxon>Streptophyta</taxon>
        <taxon>Embryophyta</taxon>
        <taxon>Tracheophyta</taxon>
        <taxon>Spermatophyta</taxon>
        <taxon>Magnoliopsida</taxon>
        <taxon>Magnoliidae</taxon>
        <taxon>Piperales</taxon>
        <taxon>Aristolochiaceae</taxon>
        <taxon>Aristolochia</taxon>
    </lineage>
</organism>
<dbReference type="PRINTS" id="PR00792">
    <property type="entry name" value="PEPSIN"/>
</dbReference>
<evidence type="ECO:0000313" key="10">
    <source>
        <dbReference type="Proteomes" id="UP000825729"/>
    </source>
</evidence>
<sequence>MGSIFSIFRCLLLFHMILLSASVAIIHTPEADETSFDSTDDHEGFSVELIRSDSPRSPFYNPSATLADRASKAIRRSLSRLNYFKTLVQYSRSSTHDPASYPSSPPDFVSTVLPEMIDEAYLMTIHVGTPPVKRIVIADTGSGLNWIQCKPCKVCFKQDYPLFDPRKSSTYRVLNCDTRLCDALPDSFKLCGGKTQCRFNYSYGDKSVTEGELAAETFTFETTTKTTVRIPNVGFGCGHNNQGLFQSSETGLVGLNVDKTSLVRQIGPLVGWRFSHCFVPHTLPNVSSVLSFGKAARVTERGAVTLPYFYEKLANLYAVNLLEISIGKYRIRFAREERDVVLDSGTHVAILPTRIVQEMVNAVVAIIGGRKNVKDPTDTYVLCYPRSIHYKFPSMKFGFLGGDVAVRPSNVFEKVSHNVTCLAVVTDDGGVNILGNLFMGNYKYGYDLKRSTVTIAPTDCAKHSA</sequence>
<keyword evidence="2" id="KW-0645">Protease</keyword>
<evidence type="ECO:0000259" key="8">
    <source>
        <dbReference type="PROSITE" id="PS51767"/>
    </source>
</evidence>
<evidence type="ECO:0000256" key="3">
    <source>
        <dbReference type="ARBA" id="ARBA00022750"/>
    </source>
</evidence>
<evidence type="ECO:0000256" key="5">
    <source>
        <dbReference type="ARBA" id="ARBA00023180"/>
    </source>
</evidence>
<reference evidence="9 10" key="1">
    <citation type="submission" date="2021-07" db="EMBL/GenBank/DDBJ databases">
        <title>The Aristolochia fimbriata genome: insights into angiosperm evolution, floral development and chemical biosynthesis.</title>
        <authorList>
            <person name="Jiao Y."/>
        </authorList>
    </citation>
    <scope>NUCLEOTIDE SEQUENCE [LARGE SCALE GENOMIC DNA]</scope>
    <source>
        <strain evidence="9">IBCAS-2021</strain>
        <tissue evidence="9">Leaf</tissue>
    </source>
</reference>
<gene>
    <name evidence="9" type="ORF">H6P81_001275</name>
</gene>
<dbReference type="InterPro" id="IPR033121">
    <property type="entry name" value="PEPTIDASE_A1"/>
</dbReference>
<keyword evidence="3" id="KW-0064">Aspartyl protease</keyword>